<dbReference type="EMBL" id="NGLE02000001">
    <property type="protein sequence ID" value="MEI5992915.1"/>
    <property type="molecule type" value="Genomic_DNA"/>
</dbReference>
<dbReference type="Proteomes" id="UP000195139">
    <property type="component" value="Unassembled WGS sequence"/>
</dbReference>
<comment type="caution">
    <text evidence="4">The sequence shown here is derived from an EMBL/GenBank/DDBJ whole genome shotgun (WGS) entry which is preliminary data.</text>
</comment>
<evidence type="ECO:0000313" key="5">
    <source>
        <dbReference type="Proteomes" id="UP000195139"/>
    </source>
</evidence>
<keyword evidence="5" id="KW-1185">Reference proteome</keyword>
<dbReference type="Gene3D" id="2.40.40.10">
    <property type="entry name" value="RlpA-like domain"/>
    <property type="match status" value="1"/>
</dbReference>
<dbReference type="AlphaFoldDB" id="A0A242C5U6"/>
<dbReference type="InterPro" id="IPR036908">
    <property type="entry name" value="RlpA-like_sf"/>
</dbReference>
<proteinExistence type="predicted"/>
<dbReference type="InterPro" id="IPR051933">
    <property type="entry name" value="Resuscitation_pf_RpfB"/>
</dbReference>
<keyword evidence="1" id="KW-0732">Signal</keyword>
<evidence type="ECO:0000259" key="2">
    <source>
        <dbReference type="Pfam" id="PF06725"/>
    </source>
</evidence>
<dbReference type="Pfam" id="PF06725">
    <property type="entry name" value="3D"/>
    <property type="match status" value="1"/>
</dbReference>
<organism evidence="4">
    <name type="scientific">Candidatus Enterococcus mansonii</name>
    <dbReference type="NCBI Taxonomy" id="1834181"/>
    <lineage>
        <taxon>Bacteria</taxon>
        <taxon>Bacillati</taxon>
        <taxon>Bacillota</taxon>
        <taxon>Bacilli</taxon>
        <taxon>Lactobacillales</taxon>
        <taxon>Enterococcaceae</taxon>
        <taxon>Enterococcus</taxon>
    </lineage>
</organism>
<accession>A0A242C5U6</accession>
<dbReference type="CDD" id="cd22786">
    <property type="entry name" value="DPBB_YuiC-like"/>
    <property type="match status" value="1"/>
</dbReference>
<protein>
    <recommendedName>
        <fullName evidence="2">3D domain-containing protein</fullName>
    </recommendedName>
</protein>
<sequence>MKRRWLPMLFIVACFIMGSVIPVYAAENKSSHLESLKNYTVLSEGKVKELSNSMVKLLAQGQAIRAVKADILNKEKQTKIKEAEKKDVQEQPVKHVTPTGQKMMMEATAYSCNEGIIGGGNMTAMGQDLQVNPMAIAVDPTVIPLGTKLFVEGYGEAVASDTGGAIKGNIIDLHFADVSRCIEWGRRQVEVTILV</sequence>
<name>A0A242C5U6_9ENTE</name>
<dbReference type="EMBL" id="NGLE01000004">
    <property type="protein sequence ID" value="OTO05556.1"/>
    <property type="molecule type" value="Genomic_DNA"/>
</dbReference>
<dbReference type="GO" id="GO:0019867">
    <property type="term" value="C:outer membrane"/>
    <property type="evidence" value="ECO:0007669"/>
    <property type="project" value="InterPro"/>
</dbReference>
<feature type="domain" description="3D" evidence="2">
    <location>
        <begin position="135"/>
        <end position="194"/>
    </location>
</feature>
<dbReference type="InterPro" id="IPR010611">
    <property type="entry name" value="3D_dom"/>
</dbReference>
<reference evidence="4" key="1">
    <citation type="submission" date="2017-05" db="EMBL/GenBank/DDBJ databases">
        <title>The Genome Sequence of Enterococcus sp. 4G2_DIV0659.</title>
        <authorList>
            <consortium name="The Broad Institute Genomics Platform"/>
            <consortium name="The Broad Institute Genomic Center for Infectious Diseases"/>
            <person name="Earl A."/>
            <person name="Manson A."/>
            <person name="Schwartman J."/>
            <person name="Gilmore M."/>
            <person name="Abouelleil A."/>
            <person name="Cao P."/>
            <person name="Chapman S."/>
            <person name="Cusick C."/>
            <person name="Shea T."/>
            <person name="Young S."/>
            <person name="Neafsey D."/>
            <person name="Nusbaum C."/>
            <person name="Birren B."/>
        </authorList>
    </citation>
    <scope>NUCLEOTIDE SEQUENCE [LARGE SCALE GENOMIC DNA]</scope>
    <source>
        <strain evidence="4">4G2_DIV0659</strain>
    </source>
</reference>
<dbReference type="PANTHER" id="PTHR39160">
    <property type="entry name" value="CELL WALL-BINDING PROTEIN YOCH"/>
    <property type="match status" value="1"/>
</dbReference>
<evidence type="ECO:0000313" key="4">
    <source>
        <dbReference type="EMBL" id="OTO05556.1"/>
    </source>
</evidence>
<evidence type="ECO:0000256" key="1">
    <source>
        <dbReference type="ARBA" id="ARBA00022729"/>
    </source>
</evidence>
<dbReference type="SUPFAM" id="SSF50685">
    <property type="entry name" value="Barwin-like endoglucanases"/>
    <property type="match status" value="1"/>
</dbReference>
<evidence type="ECO:0000313" key="3">
    <source>
        <dbReference type="EMBL" id="MEI5992915.1"/>
    </source>
</evidence>
<reference evidence="3 5" key="2">
    <citation type="submission" date="2018-07" db="EMBL/GenBank/DDBJ databases">
        <title>The Genome Sequence of Enterococcus sp. DIV0659b.</title>
        <authorList>
            <consortium name="The Broad Institute Genomics Platform"/>
            <consortium name="The Broad Institute Genomic Center for Infectious Diseases"/>
            <person name="Earl A."/>
            <person name="Manson A."/>
            <person name="Schwartman J."/>
            <person name="Gilmore M."/>
            <person name="Abouelleil A."/>
            <person name="Cao P."/>
            <person name="Chapman S."/>
            <person name="Cusick C."/>
            <person name="Shea T."/>
            <person name="Young S."/>
            <person name="Neafsey D."/>
            <person name="Nusbaum C."/>
            <person name="Birren B."/>
        </authorList>
    </citation>
    <scope>NUCLEOTIDE SEQUENCE [LARGE SCALE GENOMIC DNA]</scope>
    <source>
        <strain evidence="3 5">4G2_DIV0659</strain>
    </source>
</reference>
<dbReference type="GO" id="GO:0004553">
    <property type="term" value="F:hydrolase activity, hydrolyzing O-glycosyl compounds"/>
    <property type="evidence" value="ECO:0007669"/>
    <property type="project" value="InterPro"/>
</dbReference>
<dbReference type="STRING" id="1834181.A5880_002729"/>
<gene>
    <name evidence="3" type="ORF">A5880_000454</name>
    <name evidence="4" type="ORF">A5880_002729</name>
</gene>
<dbReference type="GO" id="GO:0009254">
    <property type="term" value="P:peptidoglycan turnover"/>
    <property type="evidence" value="ECO:0007669"/>
    <property type="project" value="InterPro"/>
</dbReference>
<dbReference type="RefSeq" id="WP_086331590.1">
    <property type="nucleotide sequence ID" value="NZ_NGLE02000001.1"/>
</dbReference>
<dbReference type="PANTHER" id="PTHR39160:SF4">
    <property type="entry name" value="RESUSCITATION-PROMOTING FACTOR RPFB"/>
    <property type="match status" value="1"/>
</dbReference>
<dbReference type="OrthoDB" id="9798935at2"/>